<feature type="repeat" description="ANK" evidence="1">
    <location>
        <begin position="560"/>
        <end position="592"/>
    </location>
</feature>
<dbReference type="PROSITE" id="PS50297">
    <property type="entry name" value="ANK_REP_REGION"/>
    <property type="match status" value="1"/>
</dbReference>
<dbReference type="OrthoDB" id="539213at2759"/>
<feature type="region of interest" description="Disordered" evidence="2">
    <location>
        <begin position="437"/>
        <end position="466"/>
    </location>
</feature>
<dbReference type="EMBL" id="CCKQ01019051">
    <property type="protein sequence ID" value="CDW91062.1"/>
    <property type="molecule type" value="Genomic_DNA"/>
</dbReference>
<proteinExistence type="predicted"/>
<protein>
    <submittedName>
        <fullName evidence="3">Uncharacterized protein</fullName>
    </submittedName>
</protein>
<name>A0A078BCW7_STYLE</name>
<feature type="compositionally biased region" description="Low complexity" evidence="2">
    <location>
        <begin position="442"/>
        <end position="459"/>
    </location>
</feature>
<dbReference type="Proteomes" id="UP000039865">
    <property type="component" value="Unassembled WGS sequence"/>
</dbReference>
<dbReference type="Pfam" id="PF00023">
    <property type="entry name" value="Ank"/>
    <property type="match status" value="1"/>
</dbReference>
<sequence>MQDFSNNNINDTQNSMNFTFFVKSTGSFRKLAEDLHKRTKSYQQTNFNTKLNRNSISDLILSSNSVHNQHYPEQKETETFGNSDKDHELRDLLLKKDNTHSMKDTFRETFNVDNTSVIEFIKQQERRYNVSKNQQSNFKQYEYAGGVAQSHRLIPTNQMTISNANESTQLPPSEVRIDDIFADRSGNRKFKNKYNHLEKNIQNLKYINKSSNQVPQIRPPSGLKKTKSHSNLQKFYPIKQQYQFNISENPDQNYLNISETQQPQQYYQPAYNPKIKLKTIKKPLIPLSKLPPEFIMNKRMSRNKSQEMFALNDIIDFSKRDRDQTRNELQIKFTREANLNQRIDSIISQNMLNINDPDLYQTIVLQKEKDRMVNEKLKNTLGFQSRNRMIESESFRSLSSSRTSLYIDINPIKQIHNEDRTINQQLDTFYETNGISKKRMSKQYQSKSVQKSRQQSSRQTDLDDEELEHKIKKLHLKIRKTHKRKLQEFIENHNSHIEEITNIKKQHQKNLEDRFNYKEQDLDQEKIMKYVHHGNCVEVYIDAVQRKNSVEFLNSIRDQNGNTLLHIAVMENNYDMVELLMFLGLDIYQKNLNKRDAEYLADEQRRQDMMNLFRLKKNKINPKFNLWKIREYDRVFKLRTTLHNRYQNMKI</sequence>
<evidence type="ECO:0000256" key="1">
    <source>
        <dbReference type="PROSITE-ProRule" id="PRU00023"/>
    </source>
</evidence>
<reference evidence="3 4" key="1">
    <citation type="submission" date="2014-06" db="EMBL/GenBank/DDBJ databases">
        <authorList>
            <person name="Swart Estienne"/>
        </authorList>
    </citation>
    <scope>NUCLEOTIDE SEQUENCE [LARGE SCALE GENOMIC DNA]</scope>
    <source>
        <strain evidence="3 4">130c</strain>
    </source>
</reference>
<evidence type="ECO:0000256" key="2">
    <source>
        <dbReference type="SAM" id="MobiDB-lite"/>
    </source>
</evidence>
<organism evidence="3 4">
    <name type="scientific">Stylonychia lemnae</name>
    <name type="common">Ciliate</name>
    <dbReference type="NCBI Taxonomy" id="5949"/>
    <lineage>
        <taxon>Eukaryota</taxon>
        <taxon>Sar</taxon>
        <taxon>Alveolata</taxon>
        <taxon>Ciliophora</taxon>
        <taxon>Intramacronucleata</taxon>
        <taxon>Spirotrichea</taxon>
        <taxon>Stichotrichia</taxon>
        <taxon>Sporadotrichida</taxon>
        <taxon>Oxytrichidae</taxon>
        <taxon>Stylonychinae</taxon>
        <taxon>Stylonychia</taxon>
    </lineage>
</organism>
<dbReference type="AlphaFoldDB" id="A0A078BCW7"/>
<dbReference type="SMART" id="SM00248">
    <property type="entry name" value="ANK"/>
    <property type="match status" value="1"/>
</dbReference>
<dbReference type="InterPro" id="IPR002110">
    <property type="entry name" value="Ankyrin_rpt"/>
</dbReference>
<evidence type="ECO:0000313" key="3">
    <source>
        <dbReference type="EMBL" id="CDW91062.1"/>
    </source>
</evidence>
<keyword evidence="1" id="KW-0040">ANK repeat</keyword>
<keyword evidence="4" id="KW-1185">Reference proteome</keyword>
<gene>
    <name evidence="3" type="primary">Contig4162.g4445</name>
    <name evidence="3" type="ORF">STYLEM_20212</name>
</gene>
<dbReference type="InterPro" id="IPR036770">
    <property type="entry name" value="Ankyrin_rpt-contain_sf"/>
</dbReference>
<accession>A0A078BCW7</accession>
<dbReference type="SUPFAM" id="SSF48403">
    <property type="entry name" value="Ankyrin repeat"/>
    <property type="match status" value="1"/>
</dbReference>
<dbReference type="PROSITE" id="PS50088">
    <property type="entry name" value="ANK_REPEAT"/>
    <property type="match status" value="1"/>
</dbReference>
<dbReference type="Gene3D" id="1.25.40.20">
    <property type="entry name" value="Ankyrin repeat-containing domain"/>
    <property type="match status" value="1"/>
</dbReference>
<dbReference type="InParanoid" id="A0A078BCW7"/>
<evidence type="ECO:0000313" key="4">
    <source>
        <dbReference type="Proteomes" id="UP000039865"/>
    </source>
</evidence>